<gene>
    <name evidence="1" type="ORF">BGZ80_007226</name>
</gene>
<dbReference type="CDD" id="cd14733">
    <property type="entry name" value="BACK"/>
    <property type="match status" value="1"/>
</dbReference>
<reference evidence="1" key="1">
    <citation type="journal article" date="2020" name="Fungal Divers.">
        <title>Resolving the Mortierellaceae phylogeny through synthesis of multi-gene phylogenetics and phylogenomics.</title>
        <authorList>
            <person name="Vandepol N."/>
            <person name="Liber J."/>
            <person name="Desiro A."/>
            <person name="Na H."/>
            <person name="Kennedy M."/>
            <person name="Barry K."/>
            <person name="Grigoriev I.V."/>
            <person name="Miller A.N."/>
            <person name="O'Donnell K."/>
            <person name="Stajich J.E."/>
            <person name="Bonito G."/>
        </authorList>
    </citation>
    <scope>NUCLEOTIDE SEQUENCE</scope>
    <source>
        <strain evidence="1">NRRL 2769</strain>
    </source>
</reference>
<dbReference type="AlphaFoldDB" id="A0A9P6MFG9"/>
<evidence type="ECO:0000313" key="1">
    <source>
        <dbReference type="EMBL" id="KAF9996513.1"/>
    </source>
</evidence>
<sequence>MEVVGGHKVLHSNAFSVRKFAMLYNSKDIKEHCEEYLKMNLSSVGTYLRGELQVYTQLLTKLIGDGDGAERAELVLEIKEIEDNLKELNELS</sequence>
<name>A0A9P6MFG9_9FUNG</name>
<proteinExistence type="predicted"/>
<dbReference type="EMBL" id="JAAAID010003664">
    <property type="protein sequence ID" value="KAF9996513.1"/>
    <property type="molecule type" value="Genomic_DNA"/>
</dbReference>
<comment type="caution">
    <text evidence="1">The sequence shown here is derived from an EMBL/GenBank/DDBJ whole genome shotgun (WGS) entry which is preliminary data.</text>
</comment>
<organism evidence="1 2">
    <name type="scientific">Entomortierella chlamydospora</name>
    <dbReference type="NCBI Taxonomy" id="101097"/>
    <lineage>
        <taxon>Eukaryota</taxon>
        <taxon>Fungi</taxon>
        <taxon>Fungi incertae sedis</taxon>
        <taxon>Mucoromycota</taxon>
        <taxon>Mortierellomycotina</taxon>
        <taxon>Mortierellomycetes</taxon>
        <taxon>Mortierellales</taxon>
        <taxon>Mortierellaceae</taxon>
        <taxon>Entomortierella</taxon>
    </lineage>
</organism>
<protein>
    <submittedName>
        <fullName evidence="1">Uncharacterized protein</fullName>
    </submittedName>
</protein>
<evidence type="ECO:0000313" key="2">
    <source>
        <dbReference type="Proteomes" id="UP000703661"/>
    </source>
</evidence>
<keyword evidence="2" id="KW-1185">Reference proteome</keyword>
<accession>A0A9P6MFG9</accession>
<dbReference type="Proteomes" id="UP000703661">
    <property type="component" value="Unassembled WGS sequence"/>
</dbReference>